<dbReference type="Pfam" id="PF05239">
    <property type="entry name" value="PRC"/>
    <property type="match status" value="2"/>
</dbReference>
<dbReference type="Gene3D" id="2.30.30.240">
    <property type="entry name" value="PRC-barrel domain"/>
    <property type="match status" value="2"/>
</dbReference>
<protein>
    <submittedName>
        <fullName evidence="1">Uncharacterized protein</fullName>
    </submittedName>
</protein>
<evidence type="ECO:0000313" key="1">
    <source>
        <dbReference type="EMBL" id="BDI33807.1"/>
    </source>
</evidence>
<name>A0A402CZW9_9BACT</name>
<sequence length="174" mass="18195">MTIRSGHSLRGTAVVTLDNGERLGRVDDLFFAPTTGDLEALLVDVGGLFSKPSLLSAAQISSIGPDAVVIADREALVPNGTLTEEARAVRAGEIEDRAVLTTNGTVVGKVSDVLIDTDTRQVTAFSVATGVIDNALHGRPSLPFSLVQSLGKDSLVVSADYDPKAPEHHIPLAK</sequence>
<reference evidence="1 2" key="1">
    <citation type="journal article" date="2019" name="Int. J. Syst. Evol. Microbiol.">
        <title>Capsulimonas corticalis gen. nov., sp. nov., an aerobic capsulated bacterium, of a novel bacterial order, Capsulimonadales ord. nov., of the class Armatimonadia of the phylum Armatimonadetes.</title>
        <authorList>
            <person name="Li J."/>
            <person name="Kudo C."/>
            <person name="Tonouchi A."/>
        </authorList>
    </citation>
    <scope>NUCLEOTIDE SEQUENCE [LARGE SCALE GENOMIC DNA]</scope>
    <source>
        <strain evidence="1 2">AX-7</strain>
    </source>
</reference>
<evidence type="ECO:0000313" key="2">
    <source>
        <dbReference type="Proteomes" id="UP000287394"/>
    </source>
</evidence>
<dbReference type="RefSeq" id="WP_119322862.1">
    <property type="nucleotide sequence ID" value="NZ_AP025739.1"/>
</dbReference>
<dbReference type="SUPFAM" id="SSF50346">
    <property type="entry name" value="PRC-barrel domain"/>
    <property type="match status" value="2"/>
</dbReference>
<dbReference type="KEGG" id="ccot:CCAX7_58580"/>
<keyword evidence="2" id="KW-1185">Reference proteome</keyword>
<dbReference type="Proteomes" id="UP000287394">
    <property type="component" value="Chromosome"/>
</dbReference>
<accession>A0A402CZW9</accession>
<organism evidence="1 2">
    <name type="scientific">Capsulimonas corticalis</name>
    <dbReference type="NCBI Taxonomy" id="2219043"/>
    <lineage>
        <taxon>Bacteria</taxon>
        <taxon>Bacillati</taxon>
        <taxon>Armatimonadota</taxon>
        <taxon>Armatimonadia</taxon>
        <taxon>Capsulimonadales</taxon>
        <taxon>Capsulimonadaceae</taxon>
        <taxon>Capsulimonas</taxon>
    </lineage>
</organism>
<dbReference type="AlphaFoldDB" id="A0A402CZW9"/>
<dbReference type="InterPro" id="IPR011033">
    <property type="entry name" value="PRC_barrel-like_sf"/>
</dbReference>
<dbReference type="InterPro" id="IPR027275">
    <property type="entry name" value="PRC-brl_dom"/>
</dbReference>
<dbReference type="EMBL" id="AP025739">
    <property type="protein sequence ID" value="BDI33807.1"/>
    <property type="molecule type" value="Genomic_DNA"/>
</dbReference>
<gene>
    <name evidence="1" type="ORF">CCAX7_58580</name>
</gene>
<proteinExistence type="predicted"/>
<dbReference type="OrthoDB" id="1707618at2"/>